<evidence type="ECO:0000313" key="9">
    <source>
        <dbReference type="EMBL" id="QCI06039.1"/>
    </source>
</evidence>
<comment type="similarity">
    <text evidence="1 6">Belongs to the bacterial ribosomal protein bL20 family.</text>
</comment>
<evidence type="ECO:0000256" key="7">
    <source>
        <dbReference type="RuleBase" id="RU004311"/>
    </source>
</evidence>
<dbReference type="CDD" id="cd07026">
    <property type="entry name" value="Ribosomal_L20"/>
    <property type="match status" value="1"/>
</dbReference>
<reference evidence="9" key="2">
    <citation type="submission" date="2019-04" db="EMBL/GenBank/DDBJ databases">
        <authorList>
            <person name="Pasella M."/>
        </authorList>
    </citation>
    <scope>NUCLEOTIDE SEQUENCE</scope>
    <source>
        <strain evidence="9">PD3001_3</strain>
    </source>
</reference>
<keyword evidence="9" id="KW-0934">Plastid</keyword>
<keyword evidence="2 7" id="KW-0699">rRNA-binding</keyword>
<dbReference type="SUPFAM" id="SSF74731">
    <property type="entry name" value="Ribosomal protein L20"/>
    <property type="match status" value="1"/>
</dbReference>
<feature type="transmembrane region" description="Helical" evidence="8">
    <location>
        <begin position="60"/>
        <end position="83"/>
    </location>
</feature>
<keyword evidence="4 6" id="KW-0689">Ribosomal protein</keyword>
<evidence type="ECO:0000256" key="3">
    <source>
        <dbReference type="ARBA" id="ARBA00022884"/>
    </source>
</evidence>
<accession>A0A4D6WQT9</accession>
<evidence type="ECO:0000256" key="8">
    <source>
        <dbReference type="SAM" id="Phobius"/>
    </source>
</evidence>
<evidence type="ECO:0000256" key="4">
    <source>
        <dbReference type="ARBA" id="ARBA00022980"/>
    </source>
</evidence>
<dbReference type="PROSITE" id="PS00937">
    <property type="entry name" value="RIBOSOMAL_L20"/>
    <property type="match status" value="1"/>
</dbReference>
<dbReference type="GO" id="GO:1990904">
    <property type="term" value="C:ribonucleoprotein complex"/>
    <property type="evidence" value="ECO:0007669"/>
    <property type="project" value="UniProtKB-KW"/>
</dbReference>
<evidence type="ECO:0000256" key="5">
    <source>
        <dbReference type="ARBA" id="ARBA00023274"/>
    </source>
</evidence>
<sequence length="122" mass="14593">MTRIKRGNVARKRRKKILKLAKGFRGSHSKLFRTAKQQVLKSLKYSYIGRKNKKRYYRRLWIMRINASARLYGITYSQFIYFLKKINIALNRKMLAQLAVIDKKAFDFIIAYIKSEDNILIN</sequence>
<geneLocation type="plastid" evidence="9"/>
<dbReference type="GO" id="GO:0019843">
    <property type="term" value="F:rRNA binding"/>
    <property type="evidence" value="ECO:0007669"/>
    <property type="project" value="UniProtKB-KW"/>
</dbReference>
<proteinExistence type="inferred from homology"/>
<keyword evidence="5 6" id="KW-0687">Ribonucleoprotein</keyword>
<organism evidence="9">
    <name type="scientific">Delesseria sanguinea</name>
    <dbReference type="NCBI Taxonomy" id="131097"/>
    <lineage>
        <taxon>Eukaryota</taxon>
        <taxon>Rhodophyta</taxon>
        <taxon>Florideophyceae</taxon>
        <taxon>Rhodymeniophycidae</taxon>
        <taxon>Ceramiales</taxon>
        <taxon>Delesseriaceae</taxon>
        <taxon>Delesseria</taxon>
    </lineage>
</organism>
<reference evidence="9" key="1">
    <citation type="journal article" date="2019" name="Mol. Phylogenet. Evol.">
        <title>Morphological evolution and classification of the red algal order Ceramiales inferred using plastid phylogenomics.</title>
        <authorList>
            <person name="Diaz-Tapia P."/>
            <person name="Pasella M.M."/>
            <person name="Verbruggen H."/>
            <person name="Maggs C.A."/>
        </authorList>
    </citation>
    <scope>NUCLEOTIDE SEQUENCE</scope>
    <source>
        <strain evidence="9">PD3001_3</strain>
    </source>
</reference>
<keyword evidence="8" id="KW-0812">Transmembrane</keyword>
<dbReference type="GO" id="GO:0003735">
    <property type="term" value="F:structural constituent of ribosome"/>
    <property type="evidence" value="ECO:0007669"/>
    <property type="project" value="InterPro"/>
</dbReference>
<keyword evidence="8" id="KW-1133">Transmembrane helix</keyword>
<evidence type="ECO:0000256" key="2">
    <source>
        <dbReference type="ARBA" id="ARBA00022730"/>
    </source>
</evidence>
<protein>
    <recommendedName>
        <fullName evidence="7">50S ribosomal protein L20</fullName>
    </recommendedName>
</protein>
<dbReference type="FunFam" id="1.10.1900.20:FF:000001">
    <property type="entry name" value="50S ribosomal protein L20"/>
    <property type="match status" value="1"/>
</dbReference>
<name>A0A4D6WQT9_9FLOR</name>
<evidence type="ECO:0000256" key="6">
    <source>
        <dbReference type="RuleBase" id="RU000561"/>
    </source>
</evidence>
<dbReference type="HAMAP" id="MF_00382">
    <property type="entry name" value="Ribosomal_bL20"/>
    <property type="match status" value="1"/>
</dbReference>
<comment type="function">
    <text evidence="7">Binds directly to 23S ribosomal RNA and is necessary for the in vitro assembly process of the 50S ribosomal subunit. It is not involved in the protein synthesizing functions of that subunit.</text>
</comment>
<dbReference type="Gene3D" id="1.10.1900.20">
    <property type="entry name" value="Ribosomal protein L20"/>
    <property type="match status" value="1"/>
</dbReference>
<dbReference type="EMBL" id="MK814649">
    <property type="protein sequence ID" value="QCI06039.1"/>
    <property type="molecule type" value="Genomic_DNA"/>
</dbReference>
<dbReference type="Pfam" id="PF00453">
    <property type="entry name" value="Ribosomal_L20"/>
    <property type="match status" value="1"/>
</dbReference>
<dbReference type="AlphaFoldDB" id="A0A4D6WQT9"/>
<evidence type="ECO:0000256" key="1">
    <source>
        <dbReference type="ARBA" id="ARBA00007698"/>
    </source>
</evidence>
<dbReference type="InterPro" id="IPR035566">
    <property type="entry name" value="Ribosomal_protein_bL20_C"/>
</dbReference>
<dbReference type="InterPro" id="IPR005813">
    <property type="entry name" value="Ribosomal_bL20"/>
</dbReference>
<dbReference type="Gene3D" id="6.10.160.10">
    <property type="match status" value="1"/>
</dbReference>
<dbReference type="NCBIfam" id="TIGR01032">
    <property type="entry name" value="rplT_bact"/>
    <property type="match status" value="1"/>
</dbReference>
<dbReference type="PRINTS" id="PR00062">
    <property type="entry name" value="RIBOSOMALL20"/>
</dbReference>
<gene>
    <name evidence="9" type="primary">rpl20</name>
</gene>
<dbReference type="GO" id="GO:0005840">
    <property type="term" value="C:ribosome"/>
    <property type="evidence" value="ECO:0007669"/>
    <property type="project" value="UniProtKB-KW"/>
</dbReference>
<dbReference type="InterPro" id="IPR049946">
    <property type="entry name" value="RIBOSOMAL_L20_CS"/>
</dbReference>
<keyword evidence="3 7" id="KW-0694">RNA-binding</keyword>
<keyword evidence="8" id="KW-0472">Membrane</keyword>
<dbReference type="GO" id="GO:0006412">
    <property type="term" value="P:translation"/>
    <property type="evidence" value="ECO:0007669"/>
    <property type="project" value="InterPro"/>
</dbReference>
<dbReference type="PANTHER" id="PTHR10986">
    <property type="entry name" value="39S RIBOSOMAL PROTEIN L20"/>
    <property type="match status" value="1"/>
</dbReference>